<evidence type="ECO:0000256" key="4">
    <source>
        <dbReference type="ARBA" id="ARBA00022490"/>
    </source>
</evidence>
<evidence type="ECO:0000256" key="1">
    <source>
        <dbReference type="ARBA" id="ARBA00004496"/>
    </source>
</evidence>
<feature type="region of interest" description="Disordered" evidence="11">
    <location>
        <begin position="1067"/>
        <end position="1112"/>
    </location>
</feature>
<dbReference type="Pfam" id="PF13087">
    <property type="entry name" value="AAA_12"/>
    <property type="match status" value="1"/>
</dbReference>
<evidence type="ECO:0000256" key="2">
    <source>
        <dbReference type="ARBA" id="ARBA00005601"/>
    </source>
</evidence>
<dbReference type="GO" id="GO:0016787">
    <property type="term" value="F:hydrolase activity"/>
    <property type="evidence" value="ECO:0007669"/>
    <property type="project" value="UniProtKB-KW"/>
</dbReference>
<organism evidence="13 14">
    <name type="scientific">Acropora cervicornis</name>
    <name type="common">Staghorn coral</name>
    <dbReference type="NCBI Taxonomy" id="6130"/>
    <lineage>
        <taxon>Eukaryota</taxon>
        <taxon>Metazoa</taxon>
        <taxon>Cnidaria</taxon>
        <taxon>Anthozoa</taxon>
        <taxon>Hexacorallia</taxon>
        <taxon>Scleractinia</taxon>
        <taxon>Astrocoeniina</taxon>
        <taxon>Acroporidae</taxon>
        <taxon>Acropora</taxon>
    </lineage>
</organism>
<dbReference type="EMBL" id="JARQWQ010000061">
    <property type="protein sequence ID" value="KAK2555666.1"/>
    <property type="molecule type" value="Genomic_DNA"/>
</dbReference>
<evidence type="ECO:0000313" key="13">
    <source>
        <dbReference type="EMBL" id="KAK2555666.1"/>
    </source>
</evidence>
<dbReference type="AlphaFoldDB" id="A0AAD9Q784"/>
<protein>
    <recommendedName>
        <fullName evidence="3">RNA helicase</fullName>
        <ecNumber evidence="3">3.6.4.13</ecNumber>
    </recommendedName>
</protein>
<keyword evidence="4" id="KW-0963">Cytoplasm</keyword>
<comment type="similarity">
    <text evidence="2">Belongs to the DNA2/NAM7 helicase family. SDE3 subfamily.</text>
</comment>
<dbReference type="Gene3D" id="3.40.50.300">
    <property type="entry name" value="P-loop containing nucleotide triphosphate hydrolases"/>
    <property type="match status" value="2"/>
</dbReference>
<reference evidence="13" key="2">
    <citation type="journal article" date="2023" name="Science">
        <title>Genomic signatures of disease resistance in endangered staghorn corals.</title>
        <authorList>
            <person name="Vollmer S.V."/>
            <person name="Selwyn J.D."/>
            <person name="Despard B.A."/>
            <person name="Roesel C.L."/>
        </authorList>
    </citation>
    <scope>NUCLEOTIDE SEQUENCE</scope>
    <source>
        <strain evidence="13">K2</strain>
    </source>
</reference>
<dbReference type="SUPFAM" id="SSF52540">
    <property type="entry name" value="P-loop containing nucleoside triphosphate hydrolases"/>
    <property type="match status" value="1"/>
</dbReference>
<dbReference type="InterPro" id="IPR025223">
    <property type="entry name" value="S1-like_RNA-bd_dom"/>
</dbReference>
<gene>
    <name evidence="13" type="ORF">P5673_022693</name>
</gene>
<feature type="compositionally biased region" description="Low complexity" evidence="11">
    <location>
        <begin position="1067"/>
        <end position="1082"/>
    </location>
</feature>
<keyword evidence="5" id="KW-0547">Nucleotide-binding</keyword>
<comment type="subcellular location">
    <subcellularLocation>
        <location evidence="1">Cytoplasm</location>
    </subcellularLocation>
</comment>
<dbReference type="CDD" id="cd18808">
    <property type="entry name" value="SF1_C_Upf1"/>
    <property type="match status" value="1"/>
</dbReference>
<dbReference type="GO" id="GO:0005737">
    <property type="term" value="C:cytoplasm"/>
    <property type="evidence" value="ECO:0007669"/>
    <property type="project" value="UniProtKB-SubCell"/>
</dbReference>
<evidence type="ECO:0000256" key="5">
    <source>
        <dbReference type="ARBA" id="ARBA00022741"/>
    </source>
</evidence>
<evidence type="ECO:0000256" key="7">
    <source>
        <dbReference type="ARBA" id="ARBA00022806"/>
    </source>
</evidence>
<dbReference type="InterPro" id="IPR047187">
    <property type="entry name" value="SF1_C_Upf1"/>
</dbReference>
<feature type="compositionally biased region" description="Polar residues" evidence="11">
    <location>
        <begin position="1098"/>
        <end position="1112"/>
    </location>
</feature>
<dbReference type="GO" id="GO:0031047">
    <property type="term" value="P:regulatory ncRNA-mediated gene silencing"/>
    <property type="evidence" value="ECO:0007669"/>
    <property type="project" value="UniProtKB-KW"/>
</dbReference>
<dbReference type="PANTHER" id="PTHR45418:SF1">
    <property type="entry name" value="CANCER_TESTIS ANTIGEN 55"/>
    <property type="match status" value="1"/>
</dbReference>
<keyword evidence="6" id="KW-0378">Hydrolase</keyword>
<dbReference type="Pfam" id="PF21634">
    <property type="entry name" value="MOV-10_beta-barrel"/>
    <property type="match status" value="1"/>
</dbReference>
<keyword evidence="7 13" id="KW-0347">Helicase</keyword>
<keyword evidence="8" id="KW-0067">ATP-binding</keyword>
<name>A0AAD9Q784_ACRCE</name>
<evidence type="ECO:0000256" key="11">
    <source>
        <dbReference type="SAM" id="MobiDB-lite"/>
    </source>
</evidence>
<comment type="catalytic activity">
    <reaction evidence="10">
        <text>ATP + H2O = ADP + phosphate + H(+)</text>
        <dbReference type="Rhea" id="RHEA:13065"/>
        <dbReference type="ChEBI" id="CHEBI:15377"/>
        <dbReference type="ChEBI" id="CHEBI:15378"/>
        <dbReference type="ChEBI" id="CHEBI:30616"/>
        <dbReference type="ChEBI" id="CHEBI:43474"/>
        <dbReference type="ChEBI" id="CHEBI:456216"/>
        <dbReference type="EC" id="3.6.4.13"/>
    </reaction>
</comment>
<evidence type="ECO:0000256" key="3">
    <source>
        <dbReference type="ARBA" id="ARBA00012552"/>
    </source>
</evidence>
<dbReference type="InterPro" id="IPR041679">
    <property type="entry name" value="DNA2/NAM7-like_C"/>
</dbReference>
<dbReference type="InterPro" id="IPR049079">
    <property type="entry name" value="Mov-10_helical"/>
</dbReference>
<keyword evidence="9" id="KW-0943">RNA-mediated gene silencing</keyword>
<dbReference type="InterPro" id="IPR027417">
    <property type="entry name" value="P-loop_NTPase"/>
</dbReference>
<comment type="caution">
    <text evidence="13">The sequence shown here is derived from an EMBL/GenBank/DDBJ whole genome shotgun (WGS) entry which is preliminary data.</text>
</comment>
<proteinExistence type="inferred from homology"/>
<evidence type="ECO:0000256" key="9">
    <source>
        <dbReference type="ARBA" id="ARBA00023158"/>
    </source>
</evidence>
<dbReference type="Pfam" id="PF21635">
    <property type="entry name" value="Mov-10_helical"/>
    <property type="match status" value="1"/>
</dbReference>
<dbReference type="EC" id="3.6.4.13" evidence="3"/>
<dbReference type="SMART" id="SM00382">
    <property type="entry name" value="AAA"/>
    <property type="match status" value="1"/>
</dbReference>
<dbReference type="InterPro" id="IPR003593">
    <property type="entry name" value="AAA+_ATPase"/>
</dbReference>
<dbReference type="InterPro" id="IPR041677">
    <property type="entry name" value="DNA2/NAM7_AAA_11"/>
</dbReference>
<accession>A0AAD9Q784</accession>
<dbReference type="Pfam" id="PF14444">
    <property type="entry name" value="S1-like"/>
    <property type="match status" value="1"/>
</dbReference>
<dbReference type="PANTHER" id="PTHR45418">
    <property type="entry name" value="CANCER/TESTIS ANTIGEN 55"/>
    <property type="match status" value="1"/>
</dbReference>
<dbReference type="InterPro" id="IPR049080">
    <property type="entry name" value="MOV-10-like_beta-barrel"/>
</dbReference>
<dbReference type="CDD" id="cd18078">
    <property type="entry name" value="DEXXQc_Mov10L1"/>
    <property type="match status" value="1"/>
</dbReference>
<dbReference type="Pfam" id="PF13086">
    <property type="entry name" value="AAA_11"/>
    <property type="match status" value="2"/>
</dbReference>
<evidence type="ECO:0000313" key="14">
    <source>
        <dbReference type="Proteomes" id="UP001249851"/>
    </source>
</evidence>
<feature type="domain" description="AAA+ ATPase" evidence="12">
    <location>
        <begin position="614"/>
        <end position="788"/>
    </location>
</feature>
<evidence type="ECO:0000259" key="12">
    <source>
        <dbReference type="SMART" id="SM00382"/>
    </source>
</evidence>
<evidence type="ECO:0000256" key="6">
    <source>
        <dbReference type="ARBA" id="ARBA00022801"/>
    </source>
</evidence>
<reference evidence="13" key="1">
    <citation type="journal article" date="2023" name="G3 (Bethesda)">
        <title>Whole genome assembly and annotation of the endangered Caribbean coral Acropora cervicornis.</title>
        <authorList>
            <person name="Selwyn J.D."/>
            <person name="Vollmer S.V."/>
        </authorList>
    </citation>
    <scope>NUCLEOTIDE SEQUENCE</scope>
    <source>
        <strain evidence="13">K2</strain>
    </source>
</reference>
<evidence type="ECO:0000256" key="10">
    <source>
        <dbReference type="ARBA" id="ARBA00047984"/>
    </source>
</evidence>
<evidence type="ECO:0000256" key="8">
    <source>
        <dbReference type="ARBA" id="ARBA00022840"/>
    </source>
</evidence>
<dbReference type="GO" id="GO:0005524">
    <property type="term" value="F:ATP binding"/>
    <property type="evidence" value="ECO:0007669"/>
    <property type="project" value="UniProtKB-KW"/>
</dbReference>
<keyword evidence="14" id="KW-1185">Reference proteome</keyword>
<dbReference type="GO" id="GO:0003724">
    <property type="term" value="F:RNA helicase activity"/>
    <property type="evidence" value="ECO:0007669"/>
    <property type="project" value="UniProtKB-EC"/>
</dbReference>
<sequence>MFGLYSKLSEFVWGCEETEDTNSQASKRNLREKKTVSKGITDDVGCSRFSQNPKFKKEMVGKVTRLYDGAGLIDDEVYFTFDKVIGGERPEVGTEVLAEAFRESEMAGWRAVRVQVMSEWKLDENEKPASVETLIGSITNITHDSGVVDNEISFKMSCVRQGYVPFSGDWVKLDVDRAADGTIEVTGVMPLREKNFTGVVTYVSCGVGYIDGEVYFTCGVCSRGYRPRKGDTIKTTAIESKQGKAVWRAIKVEPIRTTSSVLSPSPRTQQFMGGKMAELLSNKEGIVITDQLDLSSNDHWTQLETTERPKGNETVSVEEMLVQGSLLAPDMEIPANQAKQTTVMFNAKNLGRVNHLLVFAFNGFEIGRYITADVRDPQQAILKPCTPYQRPYSQTNQAQQKVANGFSGDDAIIPGEKTLRKRKLFLPVKLGQYNIPRDIRRCILEGRDLGTIVQALREPLSLKNYAARFSTLLYAEELQMEIDMRQFDIDSVSMNVCGEYLSLQIPGLAEGRPSLLLGDKVIASLTGSSSDAPKYEGFIHEVRKDDILLKFNEEFHNRFAMQDCDLSPKLPVFNLTTSDLPTTEQCVEEDFLYNSSLNERQRAAVCRIVSGQCRPSPYLLFGPPGTGKTITVVEAILQIFRKIPSSRVLACAPSNSAADLIAERLHRSGFVLEGDMVRLNAIQRVQDIPESIARYCTDTDHLDTAAHYRIIISTCSTAGQLYSLGLRAGHITHVFVDEAGQATEPECLVAVGLAAGDDGQVILAGDPFQLGPVLQSRVASSFGLNISLLERLINRPLYYRNEAKFSDHGCYDPLLVTKLVNNYRSHPAVLKLPSAGEDLREGNSPSWFNPVEAVQVVKYLQALKSSDKLSIKLSDVGIITPYRKQVEKTRLLLASVGLDEVKVGSVEEFQGQERLVIIISTVRSNASLVGSDVRHTIGFLSNPKRFNVAITRAQALLIVIGNPHVLCQDPYWCCLVQYCVVNDSYIGCDLPSLDQHFVKEEFDAASNLLSNILLKHEINRNGDFTEDKSNSVLQDLNQSSNCTQAISNESNMLSCNGEDISLVSEPQEQIESSSSNNTQTSNKGGTLTMRKKPFAGPSVSSRASPTLTKEPQQLCVSSEVLSDSDDELEQFVLQPKGRRQKNIKL</sequence>
<dbReference type="Proteomes" id="UP001249851">
    <property type="component" value="Unassembled WGS sequence"/>
</dbReference>